<dbReference type="EC" id="1.2.4.2" evidence="5"/>
<evidence type="ECO:0000256" key="2">
    <source>
        <dbReference type="ARBA" id="ARBA00006936"/>
    </source>
</evidence>
<dbReference type="Proteomes" id="UP000675881">
    <property type="component" value="Chromosome 15"/>
</dbReference>
<keyword evidence="4" id="KW-0786">Thiamine pyrophosphate</keyword>
<dbReference type="GO" id="GO:0004591">
    <property type="term" value="F:oxoglutarate dehydrogenase (succinyl-transferring) activity"/>
    <property type="evidence" value="ECO:0007669"/>
    <property type="project" value="UniProtKB-EC"/>
</dbReference>
<gene>
    <name evidence="5" type="ORF">LSAA_5785</name>
</gene>
<dbReference type="GO" id="GO:0030976">
    <property type="term" value="F:thiamine pyrophosphate binding"/>
    <property type="evidence" value="ECO:0007669"/>
    <property type="project" value="InterPro"/>
</dbReference>
<dbReference type="Gene3D" id="3.40.50.970">
    <property type="match status" value="1"/>
</dbReference>
<protein>
    <submittedName>
        <fullName evidence="5">DHKTD1</fullName>
        <ecNumber evidence="5">1.2.4.2</ecNumber>
    </submittedName>
</protein>
<evidence type="ECO:0000313" key="6">
    <source>
        <dbReference type="Proteomes" id="UP000675881"/>
    </source>
</evidence>
<comment type="cofactor">
    <cofactor evidence="1">
        <name>thiamine diphosphate</name>
        <dbReference type="ChEBI" id="CHEBI:58937"/>
    </cofactor>
</comment>
<dbReference type="AlphaFoldDB" id="A0A7R8CLS4"/>
<evidence type="ECO:0000256" key="4">
    <source>
        <dbReference type="ARBA" id="ARBA00023052"/>
    </source>
</evidence>
<organism evidence="5 6">
    <name type="scientific">Lepeophtheirus salmonis</name>
    <name type="common">Salmon louse</name>
    <name type="synonym">Caligus salmonis</name>
    <dbReference type="NCBI Taxonomy" id="72036"/>
    <lineage>
        <taxon>Eukaryota</taxon>
        <taxon>Metazoa</taxon>
        <taxon>Ecdysozoa</taxon>
        <taxon>Arthropoda</taxon>
        <taxon>Crustacea</taxon>
        <taxon>Multicrustacea</taxon>
        <taxon>Hexanauplia</taxon>
        <taxon>Copepoda</taxon>
        <taxon>Siphonostomatoida</taxon>
        <taxon>Caligidae</taxon>
        <taxon>Lepeophtheirus</taxon>
    </lineage>
</organism>
<dbReference type="PANTHER" id="PTHR23152">
    <property type="entry name" value="2-OXOGLUTARATE DEHYDROGENASE"/>
    <property type="match status" value="1"/>
</dbReference>
<sequence>MLKLRRGTISSIRRWYETKTSRVAVTHFDDYIYYLKQVQAKRSANPNVYRFVDAFRKHGHRFASINPLEDPKSLDKSIINPASYGLGEGHYDVNGIIEQNLLTRVNINPSALKFANLQRYGGEGAESMMGFFLQLIKSSTDYEIEDIIVGMPHRGRLNLLTGAFKFPLLWGYNICNTSEMASLLRSLSYQILHI</sequence>
<accession>A0A7R8CLS4</accession>
<dbReference type="PANTHER" id="PTHR23152:SF4">
    <property type="entry name" value="2-OXOADIPATE DEHYDROGENASE COMPLEX COMPONENT E1"/>
    <property type="match status" value="1"/>
</dbReference>
<evidence type="ECO:0000256" key="1">
    <source>
        <dbReference type="ARBA" id="ARBA00001964"/>
    </source>
</evidence>
<keyword evidence="3 5" id="KW-0560">Oxidoreductase</keyword>
<evidence type="ECO:0000256" key="3">
    <source>
        <dbReference type="ARBA" id="ARBA00023002"/>
    </source>
</evidence>
<name>A0A7R8CLS4_LEPSM</name>
<evidence type="ECO:0000313" key="5">
    <source>
        <dbReference type="EMBL" id="CAF2859564.1"/>
    </source>
</evidence>
<reference evidence="5" key="1">
    <citation type="submission" date="2021-02" db="EMBL/GenBank/DDBJ databases">
        <authorList>
            <person name="Bekaert M."/>
        </authorList>
    </citation>
    <scope>NUCLEOTIDE SEQUENCE</scope>
    <source>
        <strain evidence="5">IoA-00</strain>
    </source>
</reference>
<keyword evidence="6" id="KW-1185">Reference proteome</keyword>
<dbReference type="EMBL" id="HG994594">
    <property type="protein sequence ID" value="CAF2859564.1"/>
    <property type="molecule type" value="Genomic_DNA"/>
</dbReference>
<proteinExistence type="inferred from homology"/>
<dbReference type="OrthoDB" id="413077at2759"/>
<dbReference type="InterPro" id="IPR011603">
    <property type="entry name" value="2oxoglutarate_DH_E1"/>
</dbReference>
<comment type="similarity">
    <text evidence="2">Belongs to the alpha-ketoglutarate dehydrogenase family.</text>
</comment>